<feature type="region of interest" description="Disordered" evidence="1">
    <location>
        <begin position="68"/>
        <end position="106"/>
    </location>
</feature>
<evidence type="ECO:0000256" key="1">
    <source>
        <dbReference type="SAM" id="MobiDB-lite"/>
    </source>
</evidence>
<sequence>MLCSGAESLHAMQDFGKVKSNATGFGLVQLLMFQIFFPFQEIWLNLDFRLSFLEKGDILVMLKRLSSSVPSTAERANKRRRLDSSNSKSDSSSDQHDESEHDLLAPSPLSYAPQIPPLVGPALMMGDDDLTEWRKKYSVSSFVVLRALGSSEHASSGMPEEITV</sequence>
<proteinExistence type="predicted"/>
<evidence type="ECO:0000313" key="2">
    <source>
        <dbReference type="EMBL" id="CAF1934231.1"/>
    </source>
</evidence>
<accession>A0A816LAR7</accession>
<gene>
    <name evidence="2" type="ORF">DARMORV10_C05P50860.1</name>
</gene>
<dbReference type="EMBL" id="HG994369">
    <property type="protein sequence ID" value="CAF1934231.1"/>
    <property type="molecule type" value="Genomic_DNA"/>
</dbReference>
<organism evidence="2">
    <name type="scientific">Brassica napus</name>
    <name type="common">Rape</name>
    <dbReference type="NCBI Taxonomy" id="3708"/>
    <lineage>
        <taxon>Eukaryota</taxon>
        <taxon>Viridiplantae</taxon>
        <taxon>Streptophyta</taxon>
        <taxon>Embryophyta</taxon>
        <taxon>Tracheophyta</taxon>
        <taxon>Spermatophyta</taxon>
        <taxon>Magnoliopsida</taxon>
        <taxon>eudicotyledons</taxon>
        <taxon>Gunneridae</taxon>
        <taxon>Pentapetalae</taxon>
        <taxon>rosids</taxon>
        <taxon>malvids</taxon>
        <taxon>Brassicales</taxon>
        <taxon>Brassicaceae</taxon>
        <taxon>Brassiceae</taxon>
        <taxon>Brassica</taxon>
    </lineage>
</organism>
<dbReference type="Proteomes" id="UP001295469">
    <property type="component" value="Chromosome C05"/>
</dbReference>
<protein>
    <submittedName>
        <fullName evidence="2">(rape) hypothetical protein</fullName>
    </submittedName>
</protein>
<feature type="compositionally biased region" description="Basic and acidic residues" evidence="1">
    <location>
        <begin position="91"/>
        <end position="103"/>
    </location>
</feature>
<name>A0A816LAR7_BRANA</name>
<reference evidence="2" key="1">
    <citation type="submission" date="2021-01" db="EMBL/GenBank/DDBJ databases">
        <authorList>
            <consortium name="Genoscope - CEA"/>
            <person name="William W."/>
        </authorList>
    </citation>
    <scope>NUCLEOTIDE SEQUENCE</scope>
</reference>
<dbReference type="AlphaFoldDB" id="A0A816LAR7"/>